<gene>
    <name evidence="1" type="ORF">HNQ71_001393</name>
</gene>
<keyword evidence="2" id="KW-1185">Reference proteome</keyword>
<dbReference type="RefSeq" id="WP_184871767.1">
    <property type="nucleotide sequence ID" value="NZ_JACHEF010000001.1"/>
</dbReference>
<reference evidence="1 2" key="1">
    <citation type="submission" date="2020-08" db="EMBL/GenBank/DDBJ databases">
        <title>Genomic Encyclopedia of Type Strains, Phase IV (KMG-IV): sequencing the most valuable type-strain genomes for metagenomic binning, comparative biology and taxonomic classification.</title>
        <authorList>
            <person name="Goeker M."/>
        </authorList>
    </citation>
    <scope>NUCLEOTIDE SEQUENCE [LARGE SCALE GENOMIC DNA]</scope>
    <source>
        <strain evidence="1 2">DSM 100039</strain>
    </source>
</reference>
<organism evidence="1 2">
    <name type="scientific">Mesorhizobium sangaii</name>
    <dbReference type="NCBI Taxonomy" id="505389"/>
    <lineage>
        <taxon>Bacteria</taxon>
        <taxon>Pseudomonadati</taxon>
        <taxon>Pseudomonadota</taxon>
        <taxon>Alphaproteobacteria</taxon>
        <taxon>Hyphomicrobiales</taxon>
        <taxon>Phyllobacteriaceae</taxon>
        <taxon>Mesorhizobium</taxon>
    </lineage>
</organism>
<dbReference type="EMBL" id="JACHEF010000001">
    <property type="protein sequence ID" value="MBB6408749.1"/>
    <property type="molecule type" value="Genomic_DNA"/>
</dbReference>
<evidence type="ECO:0000313" key="2">
    <source>
        <dbReference type="Proteomes" id="UP000556329"/>
    </source>
</evidence>
<evidence type="ECO:0000313" key="1">
    <source>
        <dbReference type="EMBL" id="MBB6408749.1"/>
    </source>
</evidence>
<sequence length="664" mass="73891">MDVIIVTNAVHEDELGLLKRLCRETLSKNGGAVRSYGDLTDPWDLTWCHKAIIAREFLQENHGRYTHFIYLENDIRLSFLNFCYFVEFREALRGFGLVPSFIRVEYSTAFGGFTSSDVFWPVYVPVQPHVLLGDIVLANMPNPYNPMFILDLELGAEYVQSPSFDRQASGTVCPWGVAERAAMGLCLENVPAPFQCRYVVPICQKTDAVPAFAWVWHMPNNYAGNPHSPLGKVRMDQMFVGAGELGQDGRWSMTNPVGATTGDREDGSLPTADEFAQRYHVRVSGGADIDAIDTDASLVVEDVPAFRDQYYLITHHDTVVFADTDLRLVRHAPFGIAPWNLVIELTDQKGRLLMRGKSPGEVRQLWAGRSDSDINAQMGRANLDCDIENFSDGSIGIRAGDNYLGSDLDGVVYRKSWCRDWERYLLVRADTIEGLALLRRYSWLSHTDRQLRSLAAQPIDFGRERPAESSALAASCAPGTAAFRRKIAFGPTSLKLIERRPQFVFEPCNPALGQIIPERLRIFDSGTETQSDFSLFRPLVHFSLGNEDSQLEKLRHSLDSLSRQTGLAATISIASAQPNAHLRQQIPEPYRSDALFLNLGSTYDDMTGALEGIFDYHPVVLANAGCSFGTDLEENLIRLLLLRKGELALGPGMAAYATAPNLPA</sequence>
<dbReference type="Proteomes" id="UP000556329">
    <property type="component" value="Unassembled WGS sequence"/>
</dbReference>
<dbReference type="AlphaFoldDB" id="A0A841PFN2"/>
<name>A0A841PFN2_9HYPH</name>
<proteinExistence type="predicted"/>
<comment type="caution">
    <text evidence="1">The sequence shown here is derived from an EMBL/GenBank/DDBJ whole genome shotgun (WGS) entry which is preliminary data.</text>
</comment>
<protein>
    <submittedName>
        <fullName evidence="1">Uncharacterized protein</fullName>
    </submittedName>
</protein>
<accession>A0A841PFN2</accession>